<evidence type="ECO:0000313" key="1">
    <source>
        <dbReference type="EMBL" id="REC61811.1"/>
    </source>
</evidence>
<keyword evidence="2" id="KW-1185">Reference proteome</keyword>
<dbReference type="AlphaFoldDB" id="A0A3D9C8I5"/>
<proteinExistence type="predicted"/>
<dbReference type="EMBL" id="QNVT01000012">
    <property type="protein sequence ID" value="REC61811.1"/>
    <property type="molecule type" value="Genomic_DNA"/>
</dbReference>
<organism evidence="1 2">
    <name type="scientific">Chryseobacterium pennae</name>
    <dbReference type="NCBI Taxonomy" id="2258962"/>
    <lineage>
        <taxon>Bacteria</taxon>
        <taxon>Pseudomonadati</taxon>
        <taxon>Bacteroidota</taxon>
        <taxon>Flavobacteriia</taxon>
        <taxon>Flavobacteriales</taxon>
        <taxon>Weeksellaceae</taxon>
        <taxon>Chryseobacterium group</taxon>
        <taxon>Chryseobacterium</taxon>
    </lineage>
</organism>
<dbReference type="Proteomes" id="UP000256686">
    <property type="component" value="Unassembled WGS sequence"/>
</dbReference>
<sequence length="225" mass="25551">MKKLLLMLVLYFFTVQISFGQKKTSISGIIENARDTTTNIELVIFDGQFAKTEVQNIQLVTNNGKFKFDFELKRRARAGITINNRLVFLPGSFDVMVNPGDNFTITIPDVNKLGLGNITFNGKGVEKLNLLKAINQKRLATGIHRLSWDRTSITDKYVNADIYLNIIDSMCRVSKLKDPLDLQFIKAQQFDGSMDLILDHSVRNYSDSVAILFEKYIKKNGSLLF</sequence>
<dbReference type="RefSeq" id="WP_115971349.1">
    <property type="nucleotide sequence ID" value="NZ_QNVT01000012.1"/>
</dbReference>
<evidence type="ECO:0008006" key="3">
    <source>
        <dbReference type="Google" id="ProtNLM"/>
    </source>
</evidence>
<protein>
    <recommendedName>
        <fullName evidence="3">DUF4369 domain-containing protein</fullName>
    </recommendedName>
</protein>
<gene>
    <name evidence="1" type="ORF">DRF65_13820</name>
</gene>
<reference evidence="2" key="1">
    <citation type="submission" date="2018-06" db="EMBL/GenBank/DDBJ databases">
        <authorList>
            <person name="Lum Nde A."/>
            <person name="Hugo C."/>
        </authorList>
    </citation>
    <scope>NUCLEOTIDE SEQUENCE [LARGE SCALE GENOMIC DNA]</scope>
    <source>
        <strain evidence="2">1_F178</strain>
    </source>
</reference>
<comment type="caution">
    <text evidence="1">The sequence shown here is derived from an EMBL/GenBank/DDBJ whole genome shotgun (WGS) entry which is preliminary data.</text>
</comment>
<name>A0A3D9C8I5_9FLAO</name>
<accession>A0A3D9C8I5</accession>
<evidence type="ECO:0000313" key="2">
    <source>
        <dbReference type="Proteomes" id="UP000256686"/>
    </source>
</evidence>